<keyword evidence="3" id="KW-1185">Reference proteome</keyword>
<proteinExistence type="predicted"/>
<evidence type="ECO:0000313" key="3">
    <source>
        <dbReference type="Proteomes" id="UP000053105"/>
    </source>
</evidence>
<name>A0A0N0U6R0_9HYME</name>
<dbReference type="EMBL" id="KQ435728">
    <property type="protein sequence ID" value="KOX77728.1"/>
    <property type="molecule type" value="Genomic_DNA"/>
</dbReference>
<evidence type="ECO:0000313" key="2">
    <source>
        <dbReference type="EMBL" id="KOX77728.1"/>
    </source>
</evidence>
<gene>
    <name evidence="2" type="ORF">WN51_10517</name>
</gene>
<dbReference type="AlphaFoldDB" id="A0A0N0U6R0"/>
<feature type="region of interest" description="Disordered" evidence="1">
    <location>
        <begin position="49"/>
        <end position="74"/>
    </location>
</feature>
<organism evidence="2 3">
    <name type="scientific">Melipona quadrifasciata</name>
    <dbReference type="NCBI Taxonomy" id="166423"/>
    <lineage>
        <taxon>Eukaryota</taxon>
        <taxon>Metazoa</taxon>
        <taxon>Ecdysozoa</taxon>
        <taxon>Arthropoda</taxon>
        <taxon>Hexapoda</taxon>
        <taxon>Insecta</taxon>
        <taxon>Pterygota</taxon>
        <taxon>Neoptera</taxon>
        <taxon>Endopterygota</taxon>
        <taxon>Hymenoptera</taxon>
        <taxon>Apocrita</taxon>
        <taxon>Aculeata</taxon>
        <taxon>Apoidea</taxon>
        <taxon>Anthophila</taxon>
        <taxon>Apidae</taxon>
        <taxon>Melipona</taxon>
    </lineage>
</organism>
<dbReference type="Proteomes" id="UP000053105">
    <property type="component" value="Unassembled WGS sequence"/>
</dbReference>
<accession>A0A0N0U6R0</accession>
<protein>
    <submittedName>
        <fullName evidence="2">Uncharacterized protein</fullName>
    </submittedName>
</protein>
<sequence length="134" mass="15014">MVFSRFQRGNILQYMYQNVDTNILLSFTDTIHAKVSDTSEIEERLAIAGDLSTGRGDQSWPNLSDEAEGRGPNLDSESVALEFEICPRKGPCNDYVRGGAGWHLEVDRTGLELMKLSTSTYARPMVNRTQLKGR</sequence>
<evidence type="ECO:0000256" key="1">
    <source>
        <dbReference type="SAM" id="MobiDB-lite"/>
    </source>
</evidence>
<reference evidence="2 3" key="1">
    <citation type="submission" date="2015-07" db="EMBL/GenBank/DDBJ databases">
        <title>The genome of Melipona quadrifasciata.</title>
        <authorList>
            <person name="Pan H."/>
            <person name="Kapheim K."/>
        </authorList>
    </citation>
    <scope>NUCLEOTIDE SEQUENCE [LARGE SCALE GENOMIC DNA]</scope>
    <source>
        <strain evidence="2">0111107301</strain>
        <tissue evidence="2">Whole body</tissue>
    </source>
</reference>